<reference evidence="1 2" key="1">
    <citation type="submission" date="2020-06" db="EMBL/GenBank/DDBJ databases">
        <authorList>
            <person name="Chanama M."/>
        </authorList>
    </citation>
    <scope>NUCLEOTIDE SEQUENCE [LARGE SCALE GENOMIC DNA]</scope>
    <source>
        <strain evidence="1 2">TBRC6557</strain>
    </source>
</reference>
<protein>
    <submittedName>
        <fullName evidence="1">Uncharacterized protein</fullName>
    </submittedName>
</protein>
<organism evidence="1 2">
    <name type="scientific">Nonomuraea rhodomycinica</name>
    <dbReference type="NCBI Taxonomy" id="1712872"/>
    <lineage>
        <taxon>Bacteria</taxon>
        <taxon>Bacillati</taxon>
        <taxon>Actinomycetota</taxon>
        <taxon>Actinomycetes</taxon>
        <taxon>Streptosporangiales</taxon>
        <taxon>Streptosporangiaceae</taxon>
        <taxon>Nonomuraea</taxon>
    </lineage>
</organism>
<comment type="caution">
    <text evidence="1">The sequence shown here is derived from an EMBL/GenBank/DDBJ whole genome shotgun (WGS) entry which is preliminary data.</text>
</comment>
<feature type="non-terminal residue" evidence="1">
    <location>
        <position position="49"/>
    </location>
</feature>
<accession>A0A7Y6MHF1</accession>
<sequence length="49" mass="4602">MAGVTAVVLVAGSLVVLLGGGGALCATREPVLVNVAAAVDVAPVAMRAA</sequence>
<dbReference type="Proteomes" id="UP000546126">
    <property type="component" value="Unassembled WGS sequence"/>
</dbReference>
<dbReference type="AlphaFoldDB" id="A0A7Y6MHF1"/>
<evidence type="ECO:0000313" key="1">
    <source>
        <dbReference type="EMBL" id="NUW47090.1"/>
    </source>
</evidence>
<evidence type="ECO:0000313" key="2">
    <source>
        <dbReference type="Proteomes" id="UP000546126"/>
    </source>
</evidence>
<gene>
    <name evidence="1" type="ORF">HT134_44375</name>
</gene>
<dbReference type="EMBL" id="JABWGO010000056">
    <property type="protein sequence ID" value="NUW47090.1"/>
    <property type="molecule type" value="Genomic_DNA"/>
</dbReference>
<keyword evidence="2" id="KW-1185">Reference proteome</keyword>
<proteinExistence type="predicted"/>
<name>A0A7Y6MHF1_9ACTN</name>